<evidence type="ECO:0000313" key="8">
    <source>
        <dbReference type="EMBL" id="GIE19000.1"/>
    </source>
</evidence>
<keyword evidence="4" id="KW-0238">DNA-binding</keyword>
<dbReference type="SUPFAM" id="SSF88659">
    <property type="entry name" value="Sigma3 and sigma4 domains of RNA polymerase sigma factors"/>
    <property type="match status" value="1"/>
</dbReference>
<dbReference type="PANTHER" id="PTHR43133:SF8">
    <property type="entry name" value="RNA POLYMERASE SIGMA FACTOR HI_1459-RELATED"/>
    <property type="match status" value="1"/>
</dbReference>
<name>A0ABQ3ZK94_9ACTN</name>
<keyword evidence="5" id="KW-0804">Transcription</keyword>
<reference evidence="8 9" key="1">
    <citation type="submission" date="2021-01" db="EMBL/GenBank/DDBJ databases">
        <title>Whole genome shotgun sequence of Actinoplanes humidus NBRC 14915.</title>
        <authorList>
            <person name="Komaki H."/>
            <person name="Tamura T."/>
        </authorList>
    </citation>
    <scope>NUCLEOTIDE SEQUENCE [LARGE SCALE GENOMIC DNA]</scope>
    <source>
        <strain evidence="8 9">NBRC 14915</strain>
    </source>
</reference>
<dbReference type="Pfam" id="PF08281">
    <property type="entry name" value="Sigma70_r4_2"/>
    <property type="match status" value="1"/>
</dbReference>
<keyword evidence="3" id="KW-0731">Sigma factor</keyword>
<proteinExistence type="inferred from homology"/>
<feature type="domain" description="RNA polymerase sigma factor 70 region 4 type 2" evidence="7">
    <location>
        <begin position="110"/>
        <end position="159"/>
    </location>
</feature>
<keyword evidence="2" id="KW-0805">Transcription regulation</keyword>
<evidence type="ECO:0000256" key="4">
    <source>
        <dbReference type="ARBA" id="ARBA00023125"/>
    </source>
</evidence>
<dbReference type="Gene3D" id="1.10.10.10">
    <property type="entry name" value="Winged helix-like DNA-binding domain superfamily/Winged helix DNA-binding domain"/>
    <property type="match status" value="1"/>
</dbReference>
<feature type="region of interest" description="Disordered" evidence="6">
    <location>
        <begin position="166"/>
        <end position="193"/>
    </location>
</feature>
<dbReference type="PANTHER" id="PTHR43133">
    <property type="entry name" value="RNA POLYMERASE ECF-TYPE SIGMA FACTO"/>
    <property type="match status" value="1"/>
</dbReference>
<protein>
    <recommendedName>
        <fullName evidence="7">RNA polymerase sigma factor 70 region 4 type 2 domain-containing protein</fullName>
    </recommendedName>
</protein>
<gene>
    <name evidence="8" type="ORF">Ahu01nite_021020</name>
</gene>
<evidence type="ECO:0000313" key="9">
    <source>
        <dbReference type="Proteomes" id="UP000603200"/>
    </source>
</evidence>
<dbReference type="Proteomes" id="UP000603200">
    <property type="component" value="Unassembled WGS sequence"/>
</dbReference>
<evidence type="ECO:0000256" key="6">
    <source>
        <dbReference type="SAM" id="MobiDB-lite"/>
    </source>
</evidence>
<dbReference type="RefSeq" id="WP_203836251.1">
    <property type="nucleotide sequence ID" value="NZ_BAAATV010000005.1"/>
</dbReference>
<dbReference type="InterPro" id="IPR036388">
    <property type="entry name" value="WH-like_DNA-bd_sf"/>
</dbReference>
<keyword evidence="9" id="KW-1185">Reference proteome</keyword>
<feature type="compositionally biased region" description="Basic and acidic residues" evidence="6">
    <location>
        <begin position="168"/>
        <end position="193"/>
    </location>
</feature>
<dbReference type="InterPro" id="IPR013324">
    <property type="entry name" value="RNA_pol_sigma_r3/r4-like"/>
</dbReference>
<evidence type="ECO:0000256" key="5">
    <source>
        <dbReference type="ARBA" id="ARBA00023163"/>
    </source>
</evidence>
<comment type="similarity">
    <text evidence="1">Belongs to the sigma-70 factor family. ECF subfamily.</text>
</comment>
<organism evidence="8 9">
    <name type="scientific">Winogradskya humida</name>
    <dbReference type="NCBI Taxonomy" id="113566"/>
    <lineage>
        <taxon>Bacteria</taxon>
        <taxon>Bacillati</taxon>
        <taxon>Actinomycetota</taxon>
        <taxon>Actinomycetes</taxon>
        <taxon>Micromonosporales</taxon>
        <taxon>Micromonosporaceae</taxon>
        <taxon>Winogradskya</taxon>
    </lineage>
</organism>
<evidence type="ECO:0000259" key="7">
    <source>
        <dbReference type="Pfam" id="PF08281"/>
    </source>
</evidence>
<dbReference type="InterPro" id="IPR013325">
    <property type="entry name" value="RNA_pol_sigma_r2"/>
</dbReference>
<dbReference type="EMBL" id="BOMN01000024">
    <property type="protein sequence ID" value="GIE19000.1"/>
    <property type="molecule type" value="Genomic_DNA"/>
</dbReference>
<evidence type="ECO:0000256" key="2">
    <source>
        <dbReference type="ARBA" id="ARBA00023015"/>
    </source>
</evidence>
<evidence type="ECO:0000256" key="3">
    <source>
        <dbReference type="ARBA" id="ARBA00023082"/>
    </source>
</evidence>
<dbReference type="SUPFAM" id="SSF88946">
    <property type="entry name" value="Sigma2 domain of RNA polymerase sigma factors"/>
    <property type="match status" value="1"/>
</dbReference>
<accession>A0ABQ3ZK94</accession>
<comment type="caution">
    <text evidence="8">The sequence shown here is derived from an EMBL/GenBank/DDBJ whole genome shotgun (WGS) entry which is preliminary data.</text>
</comment>
<dbReference type="InterPro" id="IPR013249">
    <property type="entry name" value="RNA_pol_sigma70_r4_t2"/>
</dbReference>
<evidence type="ECO:0000256" key="1">
    <source>
        <dbReference type="ARBA" id="ARBA00010641"/>
    </source>
</evidence>
<sequence>MADDVQDNATDLTEFKSFYRQDYTRLIRFVIGLGAILEEAQDVAQEAMKAALIKWSEIQYPHAFVRKAARGIFLRGRSGDRARMRREFTARRIEAAAAAPFSFDQETSYVLDLVKSLPPAQREVMAWTIDGFEPAEIAAAIGKRPETVRTNLSHARRALQQKLMRHGASFEKHGASSEKHEACSEKKEGCDGP</sequence>
<dbReference type="InterPro" id="IPR039425">
    <property type="entry name" value="RNA_pol_sigma-70-like"/>
</dbReference>